<dbReference type="KEGG" id="ssai:N0B31_17545"/>
<evidence type="ECO:0000313" key="2">
    <source>
        <dbReference type="Proteomes" id="UP001057580"/>
    </source>
</evidence>
<evidence type="ECO:0000313" key="1">
    <source>
        <dbReference type="EMBL" id="UWM56899.1"/>
    </source>
</evidence>
<sequence length="442" mass="49290">MAAAVVLALLLVTSGCTGLLPGFREDPGDDQLGWEDGYWYDDPLSVTTEDGLNETEREAVVARTMARVEEIRGLEFEQTVPVEVISREEYRERRQSDGTDTPGEPSMYDRWNEQVWEALFLNGEDESIADRFDAVFSESVVGFYSPGRDEIVIVSDSETPTIDRATLAHELVHALQDQHLSLGGSPDTQDTQLAVDGIVEGDANYVEREYGARCRGEWECLERPPSGGGGGTLDGVFLTIFTPYAAGPGLVDDLRERAGGDWSAVNDAYEAFPASTEQVIHPEAYPDEEPVEVRVEDRTRNGWARFDLEQDADTVGEASIYAMLWANGVVPDENRSPYRYDFEASDGWGGDTLVPYRKATDDGEQYGYVWRVEWDTTADAREFHTAYRQVLESRDAREVRDGVYVIDEGSYADAFRVELEGRTVTVVNAPTRADLRDVRTPA</sequence>
<dbReference type="Proteomes" id="UP001057580">
    <property type="component" value="Chromosome"/>
</dbReference>
<proteinExistence type="predicted"/>
<dbReference type="AlphaFoldDB" id="A0A9E7UDC0"/>
<accession>A0A9E7UDC0</accession>
<dbReference type="EMBL" id="CP104003">
    <property type="protein sequence ID" value="UWM56899.1"/>
    <property type="molecule type" value="Genomic_DNA"/>
</dbReference>
<keyword evidence="2" id="KW-1185">Reference proteome</keyword>
<dbReference type="InterPro" id="IPR047792">
    <property type="entry name" value="Hvo_1808-like"/>
</dbReference>
<dbReference type="NCBIfam" id="NF038145">
    <property type="entry name" value="Hvo_1808_fam"/>
    <property type="match status" value="1"/>
</dbReference>
<name>A0A9E7UDC0_9EURY</name>
<gene>
    <name evidence="1" type="ORF">N0B31_17545</name>
</gene>
<protein>
    <submittedName>
        <fullName evidence="1">Hvo_1808 family surface protein</fullName>
    </submittedName>
</protein>
<reference evidence="1" key="1">
    <citation type="submission" date="2022-09" db="EMBL/GenBank/DDBJ databases">
        <title>Diverse halophilic archaea isolated from saline environments.</title>
        <authorList>
            <person name="Cui H.-L."/>
        </authorList>
    </citation>
    <scope>NUCLEOTIDE SEQUENCE</scope>
    <source>
        <strain evidence="1">ZS-35-S2</strain>
    </source>
</reference>
<organism evidence="1 2">
    <name type="scientific">Salinirubellus salinus</name>
    <dbReference type="NCBI Taxonomy" id="1364945"/>
    <lineage>
        <taxon>Archaea</taxon>
        <taxon>Methanobacteriati</taxon>
        <taxon>Methanobacteriota</taxon>
        <taxon>Stenosarchaea group</taxon>
        <taxon>Halobacteria</taxon>
        <taxon>Halobacteriales</taxon>
        <taxon>Natronomonadaceae</taxon>
        <taxon>Salinirubellus</taxon>
    </lineage>
</organism>